<dbReference type="EMBL" id="RXIA01000003">
    <property type="protein sequence ID" value="RVU71670.1"/>
    <property type="molecule type" value="Genomic_DNA"/>
</dbReference>
<evidence type="ECO:0000313" key="4">
    <source>
        <dbReference type="EMBL" id="RVU71670.1"/>
    </source>
</evidence>
<dbReference type="Proteomes" id="UP000288291">
    <property type="component" value="Unassembled WGS sequence"/>
</dbReference>
<dbReference type="GO" id="GO:0016757">
    <property type="term" value="F:glycosyltransferase activity"/>
    <property type="evidence" value="ECO:0007669"/>
    <property type="project" value="UniProtKB-KW"/>
</dbReference>
<proteinExistence type="predicted"/>
<comment type="caution">
    <text evidence="4">The sequence shown here is derived from an EMBL/GenBank/DDBJ whole genome shotgun (WGS) entry which is preliminary data.</text>
</comment>
<evidence type="ECO:0000259" key="3">
    <source>
        <dbReference type="Pfam" id="PF00534"/>
    </source>
</evidence>
<evidence type="ECO:0000313" key="5">
    <source>
        <dbReference type="Proteomes" id="UP000288291"/>
    </source>
</evidence>
<dbReference type="InterPro" id="IPR001296">
    <property type="entry name" value="Glyco_trans_1"/>
</dbReference>
<evidence type="ECO:0000256" key="1">
    <source>
        <dbReference type="ARBA" id="ARBA00022676"/>
    </source>
</evidence>
<evidence type="ECO:0000256" key="2">
    <source>
        <dbReference type="ARBA" id="ARBA00022679"/>
    </source>
</evidence>
<accession>A0A437SXS0</accession>
<dbReference type="Pfam" id="PF00534">
    <property type="entry name" value="Glycos_transf_1"/>
    <property type="match status" value="1"/>
</dbReference>
<organism evidence="4 5">
    <name type="scientific">Lactobacillus xujianguonis</name>
    <dbReference type="NCBI Taxonomy" id="2495899"/>
    <lineage>
        <taxon>Bacteria</taxon>
        <taxon>Bacillati</taxon>
        <taxon>Bacillota</taxon>
        <taxon>Bacilli</taxon>
        <taxon>Lactobacillales</taxon>
        <taxon>Lactobacillaceae</taxon>
        <taxon>Lactobacillus</taxon>
    </lineage>
</organism>
<keyword evidence="2 4" id="KW-0808">Transferase</keyword>
<feature type="domain" description="Glycosyl transferase family 1" evidence="3">
    <location>
        <begin position="302"/>
        <end position="468"/>
    </location>
</feature>
<sequence length="492" mass="56629">MHYFISTREDYDTSAIELAQVKRMQIFDALGQESQIVEIEKNDFSEESQTKLHTEGCVINIFQYFQQLPTSSKGDTEALLNEMLTKVGERDGNNALIAGKTIIQAHTYNDHLYYVDHLDRYGFTVKRQFFLHNYLNYVEYFDDQVHLMMREFMDVAENPVIREYFCQSTQKKPLLTMIELHRDGEEMRFDKLEDFQAFFLDQLAANDEQAVFYCDRCTQVLPAIKKMKQTVPSYVVFHSALTPSGKIDDQVYTVYQPVSEMVADGKLRGTISSTRKEAENVTKKLQVENSYAIPVTFIQKEEKVPFEQRKLGQIIAVARVDAVKQLSHLLQAIISLHQEHPELKLNIYGNNTDEPENKRLQKIVADHDAGDYIHFCGFEQDLTEVYNSAQLEVLTSKNEGFAMAILEAQAHGCPVVSYDINYGPSDIIADGKSGVLVPADNTNQLTQTIDHLFNNPWLLTEYSAGAYKHAQQFNFKHLQKKWAHFLKREKLV</sequence>
<protein>
    <submittedName>
        <fullName evidence="4">Glycosyltransferase</fullName>
    </submittedName>
</protein>
<name>A0A437SXS0_9LACO</name>
<keyword evidence="5" id="KW-1185">Reference proteome</keyword>
<dbReference type="PANTHER" id="PTHR12526">
    <property type="entry name" value="GLYCOSYLTRANSFERASE"/>
    <property type="match status" value="1"/>
</dbReference>
<reference evidence="4 5" key="1">
    <citation type="submission" date="2018-12" db="EMBL/GenBank/DDBJ databases">
        <authorList>
            <person name="Meng J."/>
        </authorList>
    </citation>
    <scope>NUCLEOTIDE SEQUENCE [LARGE SCALE GENOMIC DNA]</scope>
    <source>
        <strain evidence="4 5">HT111-2</strain>
    </source>
</reference>
<gene>
    <name evidence="4" type="ORF">EJK17_01475</name>
</gene>
<keyword evidence="1" id="KW-0328">Glycosyltransferase</keyword>
<dbReference type="RefSeq" id="WP_127796144.1">
    <property type="nucleotide sequence ID" value="NZ_ML136872.1"/>
</dbReference>
<dbReference type="SUPFAM" id="SSF53756">
    <property type="entry name" value="UDP-Glycosyltransferase/glycogen phosphorylase"/>
    <property type="match status" value="1"/>
</dbReference>
<dbReference type="AlphaFoldDB" id="A0A437SXS0"/>
<dbReference type="Gene3D" id="3.40.50.2000">
    <property type="entry name" value="Glycogen Phosphorylase B"/>
    <property type="match status" value="2"/>
</dbReference>
<dbReference type="PANTHER" id="PTHR12526:SF629">
    <property type="entry name" value="TEICHURONIC ACID BIOSYNTHESIS GLYCOSYLTRANSFERASE TUAH-RELATED"/>
    <property type="match status" value="1"/>
</dbReference>